<keyword evidence="1" id="KW-0812">Transmembrane</keyword>
<dbReference type="EMBL" id="KQ964445">
    <property type="protein sequence ID" value="KXN72862.1"/>
    <property type="molecule type" value="Genomic_DNA"/>
</dbReference>
<sequence>MYLSIPTLNSLIPTPVVNSSVNLLIAYSIMIMLLAICVFICYCIDYYSSSFDSYKLRFWTIQKNPAIKTINEKDTQDIESNSSYDQTTPLTINKTKVYLSV</sequence>
<proteinExistence type="predicted"/>
<evidence type="ECO:0000313" key="2">
    <source>
        <dbReference type="EMBL" id="KXN72862.1"/>
    </source>
</evidence>
<dbReference type="Proteomes" id="UP000070444">
    <property type="component" value="Unassembled WGS sequence"/>
</dbReference>
<reference evidence="2 3" key="1">
    <citation type="journal article" date="2015" name="Genome Biol. Evol.">
        <title>Phylogenomic analyses indicate that early fungi evolved digesting cell walls of algal ancestors of land plants.</title>
        <authorList>
            <person name="Chang Y."/>
            <person name="Wang S."/>
            <person name="Sekimoto S."/>
            <person name="Aerts A.L."/>
            <person name="Choi C."/>
            <person name="Clum A."/>
            <person name="LaButti K.M."/>
            <person name="Lindquist E.A."/>
            <person name="Yee Ngan C."/>
            <person name="Ohm R.A."/>
            <person name="Salamov A.A."/>
            <person name="Grigoriev I.V."/>
            <person name="Spatafora J.W."/>
            <person name="Berbee M.L."/>
        </authorList>
    </citation>
    <scope>NUCLEOTIDE SEQUENCE [LARGE SCALE GENOMIC DNA]</scope>
    <source>
        <strain evidence="2 3">NRRL 28638</strain>
    </source>
</reference>
<evidence type="ECO:0000256" key="1">
    <source>
        <dbReference type="SAM" id="Phobius"/>
    </source>
</evidence>
<accession>A0A137PD15</accession>
<dbReference type="AlphaFoldDB" id="A0A137PD15"/>
<feature type="transmembrane region" description="Helical" evidence="1">
    <location>
        <begin position="24"/>
        <end position="47"/>
    </location>
</feature>
<keyword evidence="1" id="KW-1133">Transmembrane helix</keyword>
<name>A0A137PD15_CONC2</name>
<protein>
    <submittedName>
        <fullName evidence="2">Uncharacterized protein</fullName>
    </submittedName>
</protein>
<gene>
    <name evidence="2" type="ORF">CONCODRAFT_77592</name>
</gene>
<evidence type="ECO:0000313" key="3">
    <source>
        <dbReference type="Proteomes" id="UP000070444"/>
    </source>
</evidence>
<organism evidence="2 3">
    <name type="scientific">Conidiobolus coronatus (strain ATCC 28846 / CBS 209.66 / NRRL 28638)</name>
    <name type="common">Delacroixia coronata</name>
    <dbReference type="NCBI Taxonomy" id="796925"/>
    <lineage>
        <taxon>Eukaryota</taxon>
        <taxon>Fungi</taxon>
        <taxon>Fungi incertae sedis</taxon>
        <taxon>Zoopagomycota</taxon>
        <taxon>Entomophthoromycotina</taxon>
        <taxon>Entomophthoromycetes</taxon>
        <taxon>Entomophthorales</taxon>
        <taxon>Ancylistaceae</taxon>
        <taxon>Conidiobolus</taxon>
    </lineage>
</organism>
<keyword evidence="3" id="KW-1185">Reference proteome</keyword>
<keyword evidence="1" id="KW-0472">Membrane</keyword>